<gene>
    <name evidence="3" type="primary">amrB</name>
    <name evidence="3" type="ORF">CEW83_04600</name>
</gene>
<protein>
    <recommendedName>
        <fullName evidence="2">MEMO1 family protein CEW83_04600</fullName>
    </recommendedName>
</protein>
<dbReference type="Gene3D" id="3.40.830.10">
    <property type="entry name" value="LigB-like"/>
    <property type="match status" value="1"/>
</dbReference>
<evidence type="ECO:0000256" key="1">
    <source>
        <dbReference type="ARBA" id="ARBA00006315"/>
    </source>
</evidence>
<dbReference type="PANTHER" id="PTHR11060:SF0">
    <property type="entry name" value="PROTEIN MEMO1"/>
    <property type="match status" value="1"/>
</dbReference>
<dbReference type="RefSeq" id="WP_108948283.1">
    <property type="nucleotide sequence ID" value="NZ_CP022187.1"/>
</dbReference>
<dbReference type="HAMAP" id="MF_00055">
    <property type="entry name" value="MEMO1"/>
    <property type="match status" value="1"/>
</dbReference>
<comment type="similarity">
    <text evidence="1 2">Belongs to the MEMO1 family.</text>
</comment>
<dbReference type="AlphaFoldDB" id="A0A2U8GLS4"/>
<evidence type="ECO:0000313" key="3">
    <source>
        <dbReference type="EMBL" id="AWI74577.1"/>
    </source>
</evidence>
<dbReference type="KEGG" id="acom:CEW83_04600"/>
<dbReference type="Pfam" id="PF01875">
    <property type="entry name" value="Memo"/>
    <property type="match status" value="1"/>
</dbReference>
<dbReference type="Proteomes" id="UP000244930">
    <property type="component" value="Chromosome"/>
</dbReference>
<name>A0A2U8GLS4_9RHOO</name>
<proteinExistence type="inferred from homology"/>
<keyword evidence="4" id="KW-1185">Reference proteome</keyword>
<dbReference type="InterPro" id="IPR002737">
    <property type="entry name" value="MEMO1_fam"/>
</dbReference>
<dbReference type="NCBIfam" id="TIGR04336">
    <property type="entry name" value="AmmeMemoSam_B"/>
    <property type="match status" value="1"/>
</dbReference>
<dbReference type="CDD" id="cd07361">
    <property type="entry name" value="MEMO_like"/>
    <property type="match status" value="1"/>
</dbReference>
<dbReference type="EMBL" id="CP022187">
    <property type="protein sequence ID" value="AWI74577.1"/>
    <property type="molecule type" value="Genomic_DNA"/>
</dbReference>
<reference evidence="3 4" key="1">
    <citation type="submission" date="2017-06" db="EMBL/GenBank/DDBJ databases">
        <title>Azoarcus.</title>
        <authorList>
            <person name="Woo J.-H."/>
            <person name="Kim H.-S."/>
        </authorList>
    </citation>
    <scope>NUCLEOTIDE SEQUENCE [LARGE SCALE GENOMIC DNA]</scope>
    <source>
        <strain evidence="3 4">TSPY31</strain>
    </source>
</reference>
<sequence length="274" mass="29597">MAIASIRPAAVAGQFYPADERVLRMQLSELLASAVPLEQVAPPKAIIVPHAGYIYSGPVAAAAYGAVLPLRSQIRRVVMLGPTHRMAVNGFALPAAQSFETPLGRVAIDREGWSELQQRPDLTVDDRPHAYEHCLEVQLPFLQTVLERFTLLPVLVGDASTDAVAALIESVWGGPETLIVISSDLSHFHSYQQAQCQDRETVDRILAMRSGLGHEQACGATPVNGLLRTAARHGLVPHLLDIRNSGDTAGDRNRVVGYASIAFCDPVPHASKQH</sequence>
<evidence type="ECO:0000256" key="2">
    <source>
        <dbReference type="HAMAP-Rule" id="MF_00055"/>
    </source>
</evidence>
<organism evidence="3 4">
    <name type="scientific">Parazoarcus communis</name>
    <dbReference type="NCBI Taxonomy" id="41977"/>
    <lineage>
        <taxon>Bacteria</taxon>
        <taxon>Pseudomonadati</taxon>
        <taxon>Pseudomonadota</taxon>
        <taxon>Betaproteobacteria</taxon>
        <taxon>Rhodocyclales</taxon>
        <taxon>Zoogloeaceae</taxon>
        <taxon>Parazoarcus</taxon>
    </lineage>
</organism>
<dbReference type="PANTHER" id="PTHR11060">
    <property type="entry name" value="PROTEIN MEMO1"/>
    <property type="match status" value="1"/>
</dbReference>
<accession>A0A2U8GLS4</accession>
<evidence type="ECO:0000313" key="4">
    <source>
        <dbReference type="Proteomes" id="UP000244930"/>
    </source>
</evidence>